<name>A0A2M7VF29_9BACT</name>
<keyword evidence="1" id="KW-0812">Transmembrane</keyword>
<feature type="transmembrane region" description="Helical" evidence="1">
    <location>
        <begin position="6"/>
        <end position="29"/>
    </location>
</feature>
<comment type="caution">
    <text evidence="3">The sequence shown here is derived from an EMBL/GenBank/DDBJ whole genome shotgun (WGS) entry which is preliminary data.</text>
</comment>
<feature type="domain" description="Peptidase C39-like" evidence="2">
    <location>
        <begin position="72"/>
        <end position="215"/>
    </location>
</feature>
<proteinExistence type="predicted"/>
<evidence type="ECO:0000313" key="4">
    <source>
        <dbReference type="Proteomes" id="UP000230405"/>
    </source>
</evidence>
<gene>
    <name evidence="3" type="ORF">COX77_02310</name>
</gene>
<protein>
    <recommendedName>
        <fullName evidence="2">Peptidase C39-like domain-containing protein</fullName>
    </recommendedName>
</protein>
<sequence length="257" mass="29454">MQSKLIIIILILVSGLLVNEIIYGSVLAVKKSLPPEKTWQEIQSLPLVTPNKEVVSNNATTPIKSLPQQVNLAVPFLVQAPDGNWQLPYQESCEEAAMLMAYYYWQGKKQNPTKQEANNDILKLVDWQNKNKGDYRDTTISQVATIVQEYWHYQTEILERPTVKQLKKYLDNGYPIIAPFYGRALKNPYFRDAGPLYHMLVLKGYQDDKFITNDPGTRRGQDYVYTMTVIMSALHDWNSGDVLSGEPRVLIIKKTSR</sequence>
<dbReference type="Pfam" id="PF13529">
    <property type="entry name" value="Peptidase_C39_2"/>
    <property type="match status" value="1"/>
</dbReference>
<dbReference type="EMBL" id="PFPO01000044">
    <property type="protein sequence ID" value="PIZ99171.1"/>
    <property type="molecule type" value="Genomic_DNA"/>
</dbReference>
<reference evidence="4" key="1">
    <citation type="submission" date="2017-09" db="EMBL/GenBank/DDBJ databases">
        <title>Depth-based differentiation of microbial function through sediment-hosted aquifers and enrichment of novel symbionts in the deep terrestrial subsurface.</title>
        <authorList>
            <person name="Probst A.J."/>
            <person name="Ladd B."/>
            <person name="Jarett J.K."/>
            <person name="Geller-Mcgrath D.E."/>
            <person name="Sieber C.M.K."/>
            <person name="Emerson J.B."/>
            <person name="Anantharaman K."/>
            <person name="Thomas B.C."/>
            <person name="Malmstrom R."/>
            <person name="Stieglmeier M."/>
            <person name="Klingl A."/>
            <person name="Woyke T."/>
            <person name="Ryan C.M."/>
            <person name="Banfield J.F."/>
        </authorList>
    </citation>
    <scope>NUCLEOTIDE SEQUENCE [LARGE SCALE GENOMIC DNA]</scope>
</reference>
<evidence type="ECO:0000313" key="3">
    <source>
        <dbReference type="EMBL" id="PIZ99171.1"/>
    </source>
</evidence>
<keyword evidence="1" id="KW-1133">Transmembrane helix</keyword>
<accession>A0A2M7VF29</accession>
<organism evidence="3 4">
    <name type="scientific">Candidatus Komeilibacteria bacterium CG_4_10_14_0_2_um_filter_37_10</name>
    <dbReference type="NCBI Taxonomy" id="1974470"/>
    <lineage>
        <taxon>Bacteria</taxon>
        <taxon>Candidatus Komeiliibacteriota</taxon>
    </lineage>
</organism>
<evidence type="ECO:0000259" key="2">
    <source>
        <dbReference type="Pfam" id="PF13529"/>
    </source>
</evidence>
<keyword evidence="1" id="KW-0472">Membrane</keyword>
<dbReference type="Gene3D" id="3.90.70.10">
    <property type="entry name" value="Cysteine proteinases"/>
    <property type="match status" value="1"/>
</dbReference>
<dbReference type="AlphaFoldDB" id="A0A2M7VF29"/>
<evidence type="ECO:0000256" key="1">
    <source>
        <dbReference type="SAM" id="Phobius"/>
    </source>
</evidence>
<dbReference type="InterPro" id="IPR039564">
    <property type="entry name" value="Peptidase_C39-like"/>
</dbReference>
<dbReference type="Proteomes" id="UP000230405">
    <property type="component" value="Unassembled WGS sequence"/>
</dbReference>